<dbReference type="PANTHER" id="PTHR33990">
    <property type="entry name" value="PROTEIN YJDN-RELATED"/>
    <property type="match status" value="1"/>
</dbReference>
<evidence type="ECO:0000313" key="2">
    <source>
        <dbReference type="EMBL" id="QCP48699.1"/>
    </source>
</evidence>
<dbReference type="InterPro" id="IPR028973">
    <property type="entry name" value="PhnB-like"/>
</dbReference>
<gene>
    <name evidence="2" type="primary">yjdN</name>
    <name evidence="2" type="ORF">FAZ95_05545</name>
</gene>
<dbReference type="Gene3D" id="3.10.180.10">
    <property type="entry name" value="2,3-Dihydroxybiphenyl 1,2-Dioxygenase, domain 1"/>
    <property type="match status" value="1"/>
</dbReference>
<dbReference type="CDD" id="cd06588">
    <property type="entry name" value="PhnB_like"/>
    <property type="match status" value="1"/>
</dbReference>
<name>A0A4P8IS07_9BURK</name>
<dbReference type="AlphaFoldDB" id="A0A4P8IS07"/>
<evidence type="ECO:0000313" key="3">
    <source>
        <dbReference type="Proteomes" id="UP000298656"/>
    </source>
</evidence>
<dbReference type="RefSeq" id="WP_137331533.1">
    <property type="nucleotide sequence ID" value="NZ_CP040077.1"/>
</dbReference>
<feature type="domain" description="PhnB-like" evidence="1">
    <location>
        <begin position="3"/>
        <end position="131"/>
    </location>
</feature>
<organism evidence="2 3">
    <name type="scientific">Trinickia violacea</name>
    <dbReference type="NCBI Taxonomy" id="2571746"/>
    <lineage>
        <taxon>Bacteria</taxon>
        <taxon>Pseudomonadati</taxon>
        <taxon>Pseudomonadota</taxon>
        <taxon>Betaproteobacteria</taxon>
        <taxon>Burkholderiales</taxon>
        <taxon>Burkholderiaceae</taxon>
        <taxon>Trinickia</taxon>
    </lineage>
</organism>
<proteinExistence type="predicted"/>
<dbReference type="Pfam" id="PF06983">
    <property type="entry name" value="3-dmu-9_3-mt"/>
    <property type="match status" value="1"/>
</dbReference>
<keyword evidence="3" id="KW-1185">Reference proteome</keyword>
<dbReference type="EMBL" id="CP040077">
    <property type="protein sequence ID" value="QCP48699.1"/>
    <property type="molecule type" value="Genomic_DNA"/>
</dbReference>
<dbReference type="NCBIfam" id="NF007537">
    <property type="entry name" value="PRK10148.1"/>
    <property type="match status" value="1"/>
</dbReference>
<accession>A0A4P8IS07</accession>
<sequence>MQVQPYLTFYGRCDEALEFYQSKLGAEVLFKMRFGDAPKDMPACAPEHVDKIMHVSFKIGSSIVMASDGDMSKPASYSGFSLSIAPDDVASGEKLFKGLAEGGEIGMPWQETFWALGFGMVTDKFGVHWMVNVERPQQQ</sequence>
<evidence type="ECO:0000259" key="1">
    <source>
        <dbReference type="Pfam" id="PF06983"/>
    </source>
</evidence>
<dbReference type="PANTHER" id="PTHR33990:SF1">
    <property type="entry name" value="PROTEIN YJDN"/>
    <property type="match status" value="1"/>
</dbReference>
<dbReference type="SUPFAM" id="SSF54593">
    <property type="entry name" value="Glyoxalase/Bleomycin resistance protein/Dihydroxybiphenyl dioxygenase"/>
    <property type="match status" value="1"/>
</dbReference>
<dbReference type="OrthoDB" id="9795306at2"/>
<reference evidence="2 3" key="1">
    <citation type="submission" date="2019-05" db="EMBL/GenBank/DDBJ databases">
        <title>Burkholderia sp. DHOD12, isolated from subtropical forest soil.</title>
        <authorList>
            <person name="Gao Z.-H."/>
            <person name="Qiu L.-H."/>
        </authorList>
    </citation>
    <scope>NUCLEOTIDE SEQUENCE [LARGE SCALE GENOMIC DNA]</scope>
    <source>
        <strain evidence="2 3">DHOD12</strain>
    </source>
</reference>
<dbReference type="InterPro" id="IPR029068">
    <property type="entry name" value="Glyas_Bleomycin-R_OHBP_Dase"/>
</dbReference>
<dbReference type="KEGG" id="tvl:FAZ95_05545"/>
<protein>
    <submittedName>
        <fullName evidence="2">VOC family metalloprotein YjdN</fullName>
    </submittedName>
</protein>
<dbReference type="Proteomes" id="UP000298656">
    <property type="component" value="Chromosome 1"/>
</dbReference>